<feature type="compositionally biased region" description="Acidic residues" evidence="1">
    <location>
        <begin position="163"/>
        <end position="173"/>
    </location>
</feature>
<comment type="caution">
    <text evidence="2">The sequence shown here is derived from an EMBL/GenBank/DDBJ whole genome shotgun (WGS) entry which is preliminary data.</text>
</comment>
<evidence type="ECO:0000256" key="1">
    <source>
        <dbReference type="SAM" id="MobiDB-lite"/>
    </source>
</evidence>
<feature type="compositionally biased region" description="Basic and acidic residues" evidence="1">
    <location>
        <begin position="71"/>
        <end position="89"/>
    </location>
</feature>
<reference evidence="2 3" key="1">
    <citation type="journal article" date="2017" name="PLoS Biol.">
        <title>The sea cucumber genome provides insights into morphological evolution and visceral regeneration.</title>
        <authorList>
            <person name="Zhang X."/>
            <person name="Sun L."/>
            <person name="Yuan J."/>
            <person name="Sun Y."/>
            <person name="Gao Y."/>
            <person name="Zhang L."/>
            <person name="Li S."/>
            <person name="Dai H."/>
            <person name="Hamel J.F."/>
            <person name="Liu C."/>
            <person name="Yu Y."/>
            <person name="Liu S."/>
            <person name="Lin W."/>
            <person name="Guo K."/>
            <person name="Jin S."/>
            <person name="Xu P."/>
            <person name="Storey K.B."/>
            <person name="Huan P."/>
            <person name="Zhang T."/>
            <person name="Zhou Y."/>
            <person name="Zhang J."/>
            <person name="Lin C."/>
            <person name="Li X."/>
            <person name="Xing L."/>
            <person name="Huo D."/>
            <person name="Sun M."/>
            <person name="Wang L."/>
            <person name="Mercier A."/>
            <person name="Li F."/>
            <person name="Yang H."/>
            <person name="Xiang J."/>
        </authorList>
    </citation>
    <scope>NUCLEOTIDE SEQUENCE [LARGE SCALE GENOMIC DNA]</scope>
    <source>
        <strain evidence="2">Shaxun</strain>
        <tissue evidence="2">Muscle</tissue>
    </source>
</reference>
<proteinExistence type="predicted"/>
<accession>A0A2G8JXW4</accession>
<evidence type="ECO:0000313" key="2">
    <source>
        <dbReference type="EMBL" id="PIK40597.1"/>
    </source>
</evidence>
<dbReference type="AlphaFoldDB" id="A0A2G8JXW4"/>
<feature type="region of interest" description="Disordered" evidence="1">
    <location>
        <begin position="1"/>
        <end position="95"/>
    </location>
</feature>
<protein>
    <submittedName>
        <fullName evidence="2">Uncharacterized protein</fullName>
    </submittedName>
</protein>
<feature type="region of interest" description="Disordered" evidence="1">
    <location>
        <begin position="152"/>
        <end position="192"/>
    </location>
</feature>
<sequence length="192" mass="21252">MNVNQNGNNSTVASPVDRDDGAPGEHQTSVAKERHFSRENTNNSNVAVQDSNQEVIPNKRESPELDGTVVDDQRGDAGEDGNEDGRGEETNIEDEIEEYEEIETIEDVPILGEEYANVIEDDTRGDDDVNENVDLDDKLLKEGDEIIIEDVPILGEDSGSVQDETEAGEEEGGWENKLEKEGTRSSRRMYPS</sequence>
<keyword evidence="3" id="KW-1185">Reference proteome</keyword>
<feature type="compositionally biased region" description="Polar residues" evidence="1">
    <location>
        <begin position="39"/>
        <end position="55"/>
    </location>
</feature>
<evidence type="ECO:0000313" key="3">
    <source>
        <dbReference type="Proteomes" id="UP000230750"/>
    </source>
</evidence>
<feature type="compositionally biased region" description="Polar residues" evidence="1">
    <location>
        <begin position="1"/>
        <end position="13"/>
    </location>
</feature>
<gene>
    <name evidence="2" type="ORF">BSL78_22546</name>
</gene>
<dbReference type="Proteomes" id="UP000230750">
    <property type="component" value="Unassembled WGS sequence"/>
</dbReference>
<organism evidence="2 3">
    <name type="scientific">Stichopus japonicus</name>
    <name type="common">Sea cucumber</name>
    <dbReference type="NCBI Taxonomy" id="307972"/>
    <lineage>
        <taxon>Eukaryota</taxon>
        <taxon>Metazoa</taxon>
        <taxon>Echinodermata</taxon>
        <taxon>Eleutherozoa</taxon>
        <taxon>Echinozoa</taxon>
        <taxon>Holothuroidea</taxon>
        <taxon>Aspidochirotacea</taxon>
        <taxon>Aspidochirotida</taxon>
        <taxon>Stichopodidae</taxon>
        <taxon>Apostichopus</taxon>
    </lineage>
</organism>
<name>A0A2G8JXW4_STIJA</name>
<feature type="compositionally biased region" description="Basic and acidic residues" evidence="1">
    <location>
        <begin position="174"/>
        <end position="184"/>
    </location>
</feature>
<dbReference type="EMBL" id="MRZV01001104">
    <property type="protein sequence ID" value="PIK40597.1"/>
    <property type="molecule type" value="Genomic_DNA"/>
</dbReference>